<dbReference type="InterPro" id="IPR017946">
    <property type="entry name" value="PLC-like_Pdiesterase_TIM-brl"/>
</dbReference>
<dbReference type="PROSITE" id="PS51704">
    <property type="entry name" value="GP_PDE"/>
    <property type="match status" value="1"/>
</dbReference>
<protein>
    <submittedName>
        <fullName evidence="3">Glycerophosphodiester phosphodiesterase family protein</fullName>
    </submittedName>
</protein>
<dbReference type="Gene3D" id="3.20.20.190">
    <property type="entry name" value="Phosphatidylinositol (PI) phosphodiesterase"/>
    <property type="match status" value="1"/>
</dbReference>
<name>A0ABP8GAV2_9BACT</name>
<feature type="domain" description="GP-PDE" evidence="2">
    <location>
        <begin position="48"/>
        <end position="316"/>
    </location>
</feature>
<comment type="caution">
    <text evidence="3">The sequence shown here is derived from an EMBL/GenBank/DDBJ whole genome shotgun (WGS) entry which is preliminary data.</text>
</comment>
<dbReference type="PROSITE" id="PS51257">
    <property type="entry name" value="PROKAR_LIPOPROTEIN"/>
    <property type="match status" value="1"/>
</dbReference>
<dbReference type="Pfam" id="PF03009">
    <property type="entry name" value="GDPD"/>
    <property type="match status" value="1"/>
</dbReference>
<feature type="chain" id="PRO_5045077711" evidence="1">
    <location>
        <begin position="24"/>
        <end position="316"/>
    </location>
</feature>
<evidence type="ECO:0000313" key="3">
    <source>
        <dbReference type="EMBL" id="GAA4320917.1"/>
    </source>
</evidence>
<dbReference type="Proteomes" id="UP001501207">
    <property type="component" value="Unassembled WGS sequence"/>
</dbReference>
<sequence length="316" mass="35354">MKMNPTHRIIMPLAAALLAIALAAGCSTAKKTGRASAKAQSSVPNPDFYKVGHRGTRGLMPENTIPSFEKALEIGANTIECDVHITRDGKVMIYHDASPTPSYTTFADGSDIPPAERKKYTWYKLNYDEIRKFVIGMKDYPAFPQQQRIATYAPLMGEMIDSVEAFTRAHDLPEAFYLVEIKSGPGTDGVEQPNPEEYMKILMPVLNAKHLGNRLIVQSFDERPLQIIHRDYPNIRLGFLLSNKKTFEENLQTVGFTPEFYNPSFNLVTPELVKACHDKGIKIVPWTVDSEADVKKMKALGVDGIITDYPNYLQGL</sequence>
<keyword evidence="4" id="KW-1185">Reference proteome</keyword>
<feature type="signal peptide" evidence="1">
    <location>
        <begin position="1"/>
        <end position="23"/>
    </location>
</feature>
<dbReference type="SUPFAM" id="SSF51695">
    <property type="entry name" value="PLC-like phosphodiesterases"/>
    <property type="match status" value="1"/>
</dbReference>
<evidence type="ECO:0000259" key="2">
    <source>
        <dbReference type="PROSITE" id="PS51704"/>
    </source>
</evidence>
<gene>
    <name evidence="3" type="ORF">GCM10023143_35440</name>
</gene>
<reference evidence="4" key="1">
    <citation type="journal article" date="2019" name="Int. J. Syst. Evol. Microbiol.">
        <title>The Global Catalogue of Microorganisms (GCM) 10K type strain sequencing project: providing services to taxonomists for standard genome sequencing and annotation.</title>
        <authorList>
            <consortium name="The Broad Institute Genomics Platform"/>
            <consortium name="The Broad Institute Genome Sequencing Center for Infectious Disease"/>
            <person name="Wu L."/>
            <person name="Ma J."/>
        </authorList>
    </citation>
    <scope>NUCLEOTIDE SEQUENCE [LARGE SCALE GENOMIC DNA]</scope>
    <source>
        <strain evidence="4">JCM 17664</strain>
    </source>
</reference>
<evidence type="ECO:0000313" key="4">
    <source>
        <dbReference type="Proteomes" id="UP001501207"/>
    </source>
</evidence>
<dbReference type="PANTHER" id="PTHR46211:SF14">
    <property type="entry name" value="GLYCEROPHOSPHODIESTER PHOSPHODIESTERASE"/>
    <property type="match status" value="1"/>
</dbReference>
<organism evidence="3 4">
    <name type="scientific">Compostibacter hankyongensis</name>
    <dbReference type="NCBI Taxonomy" id="1007089"/>
    <lineage>
        <taxon>Bacteria</taxon>
        <taxon>Pseudomonadati</taxon>
        <taxon>Bacteroidota</taxon>
        <taxon>Chitinophagia</taxon>
        <taxon>Chitinophagales</taxon>
        <taxon>Chitinophagaceae</taxon>
        <taxon>Compostibacter</taxon>
    </lineage>
</organism>
<dbReference type="InterPro" id="IPR030395">
    <property type="entry name" value="GP_PDE_dom"/>
</dbReference>
<keyword evidence="1" id="KW-0732">Signal</keyword>
<dbReference type="RefSeq" id="WP_344981918.1">
    <property type="nucleotide sequence ID" value="NZ_BAABFN010000022.1"/>
</dbReference>
<accession>A0ABP8GAV2</accession>
<dbReference type="EMBL" id="BAABFN010000022">
    <property type="protein sequence ID" value="GAA4320917.1"/>
    <property type="molecule type" value="Genomic_DNA"/>
</dbReference>
<evidence type="ECO:0000256" key="1">
    <source>
        <dbReference type="SAM" id="SignalP"/>
    </source>
</evidence>
<dbReference type="PANTHER" id="PTHR46211">
    <property type="entry name" value="GLYCEROPHOSPHORYL DIESTER PHOSPHODIESTERASE"/>
    <property type="match status" value="1"/>
</dbReference>
<proteinExistence type="predicted"/>